<dbReference type="EMBL" id="LR877172">
    <property type="protein sequence ID" value="CAD2222855.1"/>
    <property type="molecule type" value="Genomic_DNA"/>
</dbReference>
<evidence type="ECO:0000313" key="6">
    <source>
        <dbReference type="EMBL" id="CAD2222855.1"/>
    </source>
</evidence>
<comment type="similarity">
    <text evidence="2">Belongs to the pterin-4-alpha-carbinolamine dehydratase family.</text>
</comment>
<dbReference type="EC" id="4.2.1.96" evidence="3"/>
<dbReference type="GO" id="GO:0006729">
    <property type="term" value="P:tetrahydrobiopterin biosynthetic process"/>
    <property type="evidence" value="ECO:0007669"/>
    <property type="project" value="InterPro"/>
</dbReference>
<dbReference type="OrthoDB" id="277398at2759"/>
<comment type="catalytic activity">
    <reaction evidence="1">
        <text>(4aS,6R)-4a-hydroxy-L-erythro-5,6,7,8-tetrahydrobiopterin = (6R)-L-erythro-6,7-dihydrobiopterin + H2O</text>
        <dbReference type="Rhea" id="RHEA:11920"/>
        <dbReference type="ChEBI" id="CHEBI:15377"/>
        <dbReference type="ChEBI" id="CHEBI:15642"/>
        <dbReference type="ChEBI" id="CHEBI:43120"/>
        <dbReference type="EC" id="4.2.1.96"/>
    </reaction>
</comment>
<dbReference type="GO" id="GO:0008124">
    <property type="term" value="F:4-alpha-hydroxytetrahydrobiopterin dehydratase activity"/>
    <property type="evidence" value="ECO:0007669"/>
    <property type="project" value="UniProtKB-EC"/>
</dbReference>
<dbReference type="InterPro" id="IPR001533">
    <property type="entry name" value="Pterin_deHydtase"/>
</dbReference>
<dbReference type="SUPFAM" id="SSF55248">
    <property type="entry name" value="PCD-like"/>
    <property type="match status" value="1"/>
</dbReference>
<dbReference type="InterPro" id="IPR036428">
    <property type="entry name" value="PCD_sf"/>
</dbReference>
<keyword evidence="7" id="KW-1185">Reference proteome</keyword>
<dbReference type="Gene3D" id="3.30.1360.20">
    <property type="entry name" value="Transcriptional coactivator/pterin dehydratase"/>
    <property type="match status" value="1"/>
</dbReference>
<keyword evidence="4" id="KW-0456">Lyase</keyword>
<dbReference type="VEuPathDB" id="TriTrypDB:ADEAN_001040900"/>
<evidence type="ECO:0000256" key="2">
    <source>
        <dbReference type="ARBA" id="ARBA00006472"/>
    </source>
</evidence>
<evidence type="ECO:0000256" key="4">
    <source>
        <dbReference type="ARBA" id="ARBA00023239"/>
    </source>
</evidence>
<evidence type="ECO:0000256" key="5">
    <source>
        <dbReference type="ARBA" id="ARBA00030497"/>
    </source>
</evidence>
<evidence type="ECO:0000313" key="7">
    <source>
        <dbReference type="Proteomes" id="UP000515908"/>
    </source>
</evidence>
<dbReference type="HAMAP" id="MF_00434">
    <property type="entry name" value="Pterin_4_alpha"/>
    <property type="match status" value="1"/>
</dbReference>
<dbReference type="PANTHER" id="PTHR12599">
    <property type="entry name" value="PTERIN-4-ALPHA-CARBINOLAMINE DEHYDRATASE"/>
    <property type="match status" value="1"/>
</dbReference>
<name>A0A7G2CTK2_9TRYP</name>
<gene>
    <name evidence="6" type="ORF">ADEAN_001040900</name>
</gene>
<proteinExistence type="inferred from homology"/>
<protein>
    <recommendedName>
        <fullName evidence="3">4a-hydroxytetrahydrobiopterin dehydratase</fullName>
        <ecNumber evidence="3">4.2.1.96</ecNumber>
    </recommendedName>
    <alternativeName>
        <fullName evidence="5">4-alpha-hydroxy-tetrahydropterin dehydratase</fullName>
    </alternativeName>
</protein>
<dbReference type="Proteomes" id="UP000515908">
    <property type="component" value="Chromosome 28"/>
</dbReference>
<reference evidence="6 7" key="1">
    <citation type="submission" date="2020-08" db="EMBL/GenBank/DDBJ databases">
        <authorList>
            <person name="Newling K."/>
            <person name="Davey J."/>
            <person name="Forrester S."/>
        </authorList>
    </citation>
    <scope>NUCLEOTIDE SEQUENCE [LARGE SCALE GENOMIC DNA]</scope>
    <source>
        <strain evidence="7">Crithidia deanei Carvalho (ATCC PRA-265)</strain>
    </source>
</reference>
<organism evidence="6 7">
    <name type="scientific">Angomonas deanei</name>
    <dbReference type="NCBI Taxonomy" id="59799"/>
    <lineage>
        <taxon>Eukaryota</taxon>
        <taxon>Discoba</taxon>
        <taxon>Euglenozoa</taxon>
        <taxon>Kinetoplastea</taxon>
        <taxon>Metakinetoplastina</taxon>
        <taxon>Trypanosomatida</taxon>
        <taxon>Trypanosomatidae</taxon>
        <taxon>Strigomonadinae</taxon>
        <taxon>Angomonas</taxon>
    </lineage>
</organism>
<evidence type="ECO:0000256" key="1">
    <source>
        <dbReference type="ARBA" id="ARBA00001554"/>
    </source>
</evidence>
<evidence type="ECO:0000256" key="3">
    <source>
        <dbReference type="ARBA" id="ARBA00013252"/>
    </source>
</evidence>
<sequence>MFRRSAARLLAVPPLSAPAVTSALLTLPGWKMDGNSTRHIERDLLFVDFVAAMKFMQEVAPVCEKMGHHPMWLNVYNRVHVKLTTHDAGNAVSQKDVDLAKVMNETYAKYTKKK</sequence>
<dbReference type="AlphaFoldDB" id="A0A7G2CTK2"/>
<dbReference type="PANTHER" id="PTHR12599:SF0">
    <property type="entry name" value="PTERIN-4-ALPHA-CARBINOLAMINE DEHYDRATASE"/>
    <property type="match status" value="1"/>
</dbReference>
<accession>A0A7G2CTK2</accession>
<dbReference type="Pfam" id="PF01329">
    <property type="entry name" value="Pterin_4a"/>
    <property type="match status" value="1"/>
</dbReference>